<protein>
    <recommendedName>
        <fullName evidence="5 9">Cytochrome c oxidase subunit 1</fullName>
        <ecNumber evidence="9">7.1.1.9</ecNumber>
    </recommendedName>
</protein>
<comment type="function">
    <text evidence="9">Component of the cytochrome c oxidase, the last enzyme in the mitochondrial electron transport chain which drives oxidative phosphorylation. The respiratory chain contains 3 multisubunit complexes succinate dehydrogenase (complex II, CII), ubiquinol-cytochrome c oxidoreductase (cytochrome b-c1 complex, complex III, CIII) and cytochrome c oxidase (complex IV, CIV), that cooperate to transfer electrons derived from NADH and succinate to molecular oxygen, creating an electrochemical gradient over the inner membrane that drives transmembrane transport and the ATP synthase. Cytochrome c oxidase is the component of the respiratory chain that catalyzes the reduction of oxygen to water. Electrons originating from reduced cytochrome c in the intermembrane space (IMS) are transferred via the dinuclear copper A center (CU(A)) of subunit 2 and heme A of subunit 1 to the active site in subunit 1, a binuclear center (BNC) formed by heme A3 and copper B (CU(B)). The BNC reduces molecular oxygen to 2 water molecules using 4 electrons from cytochrome c in the IMS and 4 protons from the mitochondrial matrix.</text>
</comment>
<feature type="transmembrane region" description="Helical" evidence="10">
    <location>
        <begin position="122"/>
        <end position="140"/>
    </location>
</feature>
<feature type="transmembrane region" description="Helical" evidence="10">
    <location>
        <begin position="475"/>
        <end position="495"/>
    </location>
</feature>
<keyword evidence="9 12" id="KW-0496">Mitochondrion</keyword>
<evidence type="ECO:0000256" key="1">
    <source>
        <dbReference type="ARBA" id="ARBA00001971"/>
    </source>
</evidence>
<geneLocation type="mitochondrion" evidence="12"/>
<comment type="catalytic activity">
    <reaction evidence="9">
        <text>4 Fe(II)-[cytochrome c] + O2 + 8 H(+)(in) = 4 Fe(III)-[cytochrome c] + 2 H2O + 4 H(+)(out)</text>
        <dbReference type="Rhea" id="RHEA:11436"/>
        <dbReference type="Rhea" id="RHEA-COMP:10350"/>
        <dbReference type="Rhea" id="RHEA-COMP:14399"/>
        <dbReference type="ChEBI" id="CHEBI:15377"/>
        <dbReference type="ChEBI" id="CHEBI:15378"/>
        <dbReference type="ChEBI" id="CHEBI:15379"/>
        <dbReference type="ChEBI" id="CHEBI:29033"/>
        <dbReference type="ChEBI" id="CHEBI:29034"/>
        <dbReference type="EC" id="7.1.1.9"/>
    </reaction>
</comment>
<dbReference type="GO" id="GO:0005743">
    <property type="term" value="C:mitochondrial inner membrane"/>
    <property type="evidence" value="ECO:0007669"/>
    <property type="project" value="UniProtKB-SubCell"/>
</dbReference>
<feature type="transmembrane region" description="Helical" evidence="10">
    <location>
        <begin position="160"/>
        <end position="184"/>
    </location>
</feature>
<evidence type="ECO:0000259" key="11">
    <source>
        <dbReference type="PROSITE" id="PS50855"/>
    </source>
</evidence>
<feature type="transmembrane region" description="Helical" evidence="10">
    <location>
        <begin position="360"/>
        <end position="380"/>
    </location>
</feature>
<keyword evidence="8 9" id="KW-0472">Membrane</keyword>
<organism evidence="12">
    <name type="scientific">Hiatula diphos</name>
    <name type="common">diphos sanguin</name>
    <dbReference type="NCBI Taxonomy" id="1125681"/>
    <lineage>
        <taxon>Eukaryota</taxon>
        <taxon>Metazoa</taxon>
        <taxon>Spiralia</taxon>
        <taxon>Lophotrochozoa</taxon>
        <taxon>Mollusca</taxon>
        <taxon>Bivalvia</taxon>
        <taxon>Autobranchia</taxon>
        <taxon>Heteroconchia</taxon>
        <taxon>Euheterodonta</taxon>
        <taxon>Imparidentia</taxon>
        <taxon>Neoheterodontei</taxon>
        <taxon>Cardiida</taxon>
        <taxon>Tellinoidea</taxon>
        <taxon>Psammobiidae</taxon>
        <taxon>Hiatula</taxon>
    </lineage>
</organism>
<comment type="similarity">
    <text evidence="4 9">Belongs to the heme-copper respiratory oxidase family.</text>
</comment>
<dbReference type="SUPFAM" id="SSF81442">
    <property type="entry name" value="Cytochrome c oxidase subunit I-like"/>
    <property type="match status" value="1"/>
</dbReference>
<accession>I6NJB2</accession>
<dbReference type="PROSITE" id="PS50855">
    <property type="entry name" value="COX1"/>
    <property type="match status" value="1"/>
</dbReference>
<dbReference type="InterPro" id="IPR033944">
    <property type="entry name" value="Cyt_c_oxase_su1_dom"/>
</dbReference>
<evidence type="ECO:0000256" key="5">
    <source>
        <dbReference type="ARBA" id="ARBA00015947"/>
    </source>
</evidence>
<feature type="transmembrane region" description="Helical" evidence="10">
    <location>
        <begin position="252"/>
        <end position="276"/>
    </location>
</feature>
<dbReference type="CDD" id="cd01663">
    <property type="entry name" value="Cyt_c_Oxidase_I"/>
    <property type="match status" value="1"/>
</dbReference>
<feature type="transmembrane region" description="Helical" evidence="10">
    <location>
        <begin position="436"/>
        <end position="455"/>
    </location>
</feature>
<evidence type="ECO:0000313" key="12">
    <source>
        <dbReference type="EMBL" id="AEV94279.1"/>
    </source>
</evidence>
<keyword evidence="9" id="KW-0249">Electron transport</keyword>
<dbReference type="CTD" id="4512"/>
<dbReference type="InterPro" id="IPR023616">
    <property type="entry name" value="Cyt_c_oxase-like_su1_dom"/>
</dbReference>
<evidence type="ECO:0000256" key="2">
    <source>
        <dbReference type="ARBA" id="ARBA00004141"/>
    </source>
</evidence>
<dbReference type="InterPro" id="IPR000883">
    <property type="entry name" value="Cyt_C_Oxase_1"/>
</dbReference>
<dbReference type="UniPathway" id="UPA00705"/>
<feature type="transmembrane region" description="Helical" evidence="10">
    <location>
        <begin position="325"/>
        <end position="348"/>
    </location>
</feature>
<evidence type="ECO:0000256" key="4">
    <source>
        <dbReference type="ARBA" id="ARBA00009578"/>
    </source>
</evidence>
<keyword evidence="9" id="KW-0479">Metal-binding</keyword>
<evidence type="ECO:0000256" key="10">
    <source>
        <dbReference type="SAM" id="Phobius"/>
    </source>
</evidence>
<keyword evidence="9" id="KW-0679">Respiratory chain</keyword>
<dbReference type="AlphaFoldDB" id="I6NJB2"/>
<proteinExistence type="inferred from homology"/>
<comment type="pathway">
    <text evidence="3 9">Energy metabolism; oxidative phosphorylation.</text>
</comment>
<dbReference type="GeneID" id="13435693"/>
<dbReference type="PRINTS" id="PR01165">
    <property type="entry name" value="CYCOXIDASEI"/>
</dbReference>
<dbReference type="RefSeq" id="YP_006576385.1">
    <property type="nucleotide sequence ID" value="NC_018372.1"/>
</dbReference>
<keyword evidence="9" id="KW-0349">Heme</keyword>
<feature type="domain" description="Cytochrome oxidase subunit I profile" evidence="11">
    <location>
        <begin position="23"/>
        <end position="535"/>
    </location>
</feature>
<dbReference type="InterPro" id="IPR036927">
    <property type="entry name" value="Cyt_c_oxase-like_su1_sf"/>
</dbReference>
<dbReference type="GO" id="GO:0046872">
    <property type="term" value="F:metal ion binding"/>
    <property type="evidence" value="ECO:0007669"/>
    <property type="project" value="UniProtKB-KW"/>
</dbReference>
<dbReference type="PROSITE" id="PS00077">
    <property type="entry name" value="COX1_CUB"/>
    <property type="match status" value="1"/>
</dbReference>
<dbReference type="Gene3D" id="1.20.210.10">
    <property type="entry name" value="Cytochrome c oxidase-like, subunit I domain"/>
    <property type="match status" value="1"/>
</dbReference>
<gene>
    <name evidence="12" type="primary">cox1</name>
</gene>
<evidence type="ECO:0000256" key="3">
    <source>
        <dbReference type="ARBA" id="ARBA00004673"/>
    </source>
</evidence>
<dbReference type="PANTHER" id="PTHR10422:SF18">
    <property type="entry name" value="CYTOCHROME C OXIDASE SUBUNIT 1"/>
    <property type="match status" value="1"/>
</dbReference>
<name>I6NJB2_9BIVA</name>
<dbReference type="Pfam" id="PF00115">
    <property type="entry name" value="COX1"/>
    <property type="match status" value="1"/>
</dbReference>
<comment type="cofactor">
    <cofactor evidence="1">
        <name>heme</name>
        <dbReference type="ChEBI" id="CHEBI:30413"/>
    </cofactor>
</comment>
<keyword evidence="9" id="KW-0813">Transport</keyword>
<evidence type="ECO:0000256" key="8">
    <source>
        <dbReference type="ARBA" id="ARBA00023136"/>
    </source>
</evidence>
<dbReference type="EMBL" id="JN398363">
    <property type="protein sequence ID" value="AEV94279.1"/>
    <property type="molecule type" value="Genomic_DNA"/>
</dbReference>
<feature type="transmembrane region" description="Helical" evidence="10">
    <location>
        <begin position="205"/>
        <end position="232"/>
    </location>
</feature>
<keyword evidence="6 9" id="KW-0812">Transmembrane</keyword>
<feature type="transmembrane region" description="Helical" evidence="10">
    <location>
        <begin position="288"/>
        <end position="310"/>
    </location>
</feature>
<keyword evidence="9" id="KW-0999">Mitochondrion inner membrane</keyword>
<evidence type="ECO:0000256" key="9">
    <source>
        <dbReference type="RuleBase" id="RU000369"/>
    </source>
</evidence>
<dbReference type="GO" id="GO:0020037">
    <property type="term" value="F:heme binding"/>
    <property type="evidence" value="ECO:0007669"/>
    <property type="project" value="InterPro"/>
</dbReference>
<evidence type="ECO:0000256" key="6">
    <source>
        <dbReference type="ARBA" id="ARBA00022692"/>
    </source>
</evidence>
<feature type="transmembrane region" description="Helical" evidence="10">
    <location>
        <begin position="38"/>
        <end position="59"/>
    </location>
</feature>
<feature type="transmembrane region" description="Helical" evidence="10">
    <location>
        <begin position="85"/>
        <end position="110"/>
    </location>
</feature>
<dbReference type="GO" id="GO:0045277">
    <property type="term" value="C:respiratory chain complex IV"/>
    <property type="evidence" value="ECO:0007669"/>
    <property type="project" value="InterPro"/>
</dbReference>
<dbReference type="EC" id="7.1.1.9" evidence="9"/>
<keyword evidence="7 10" id="KW-1133">Transmembrane helix</keyword>
<reference evidence="12" key="1">
    <citation type="submission" date="2011-07" db="EMBL/GenBank/DDBJ databases">
        <title>The complete mitochondrial genomes of six heterodont bivalves (Tellinoidea and Solenoidea): extensive gene rearrangements and phylogenetic implications.</title>
        <authorList>
            <person name="Yuan Y."/>
            <person name="Li Q."/>
        </authorList>
    </citation>
    <scope>NUCLEOTIDE SEQUENCE</scope>
</reference>
<keyword evidence="9" id="KW-0186">Copper</keyword>
<dbReference type="PANTHER" id="PTHR10422">
    <property type="entry name" value="CYTOCHROME C OXIDASE SUBUNIT 1"/>
    <property type="match status" value="1"/>
</dbReference>
<evidence type="ECO:0000256" key="7">
    <source>
        <dbReference type="ARBA" id="ARBA00022989"/>
    </source>
</evidence>
<dbReference type="GO" id="GO:0006123">
    <property type="term" value="P:mitochondrial electron transport, cytochrome c to oxygen"/>
    <property type="evidence" value="ECO:0007669"/>
    <property type="project" value="TreeGrafter"/>
</dbReference>
<sequence>MTLKVLKQTLVSWAINLDSYSGESSMMRWLCSTNHKDIGSLYFVLGLWSGLVGLVYSMMMRTELMHPGAFYGESVYNVLVTSHGLLMIFFMVMPLMIGFFGNWAVPLLLAAPDMVFPRLNNLSFWLLPAATVLLLMSNEVEEGVGTGWTLYPPLSAWLGHPAPAMEFMILGLHIAGMSSIFASINFVTTGANMRPEGIAPQRTTLFVVSVVITSFLLVVAMPVLAAALTMLLTDRNFNTSFFDPVGGGDPVLFIHLFWFFGHPEVYILILPGFGIISHATAVHCGKKGAFGSLSMVHAMVSIGILGFLVWGHHMFTVGINIDSRAYFSAVTMIIAVPTGVKVFSWLGTLAGGVVRKSASMYWAVGFLFFFTFGGLTGIILSSASLDVVLHDSYYVVGHFHYVLSMGAVFAIFCGFHHWFPLMSGVGLHHVWSKSHFFAMFVSVNVTFFPHHMLGLSGMPRRYSDYPYCYKKLHMMSSWGAFGDYISTWMFLFILWEGVIARRALVFAGVCGTSLEYSQHGYPLPHHNWSTNPLIYSYPKGSHHHSVGFIRVIKMRSGEEKVVSDGSFYSDGSFPDRGQGWNAGV</sequence>
<keyword evidence="9" id="KW-0408">Iron</keyword>
<dbReference type="GO" id="GO:0015990">
    <property type="term" value="P:electron transport coupled proton transport"/>
    <property type="evidence" value="ECO:0007669"/>
    <property type="project" value="TreeGrafter"/>
</dbReference>
<feature type="transmembrane region" description="Helical" evidence="10">
    <location>
        <begin position="392"/>
        <end position="415"/>
    </location>
</feature>
<comment type="subcellular location">
    <subcellularLocation>
        <location evidence="2">Membrane</location>
        <topology evidence="2">Multi-pass membrane protein</topology>
    </subcellularLocation>
    <subcellularLocation>
        <location evidence="9">Mitochondrion inner membrane</location>
        <topology evidence="9">Multi-pass membrane protein</topology>
    </subcellularLocation>
</comment>
<dbReference type="GO" id="GO:0004129">
    <property type="term" value="F:cytochrome-c oxidase activity"/>
    <property type="evidence" value="ECO:0007669"/>
    <property type="project" value="UniProtKB-EC"/>
</dbReference>
<dbReference type="InterPro" id="IPR023615">
    <property type="entry name" value="Cyt_c_Oxase_su1_BS"/>
</dbReference>